<reference evidence="1" key="1">
    <citation type="journal article" date="2015" name="Nature">
        <title>Complex archaea that bridge the gap between prokaryotes and eukaryotes.</title>
        <authorList>
            <person name="Spang A."/>
            <person name="Saw J.H."/>
            <person name="Jorgensen S.L."/>
            <person name="Zaremba-Niedzwiedzka K."/>
            <person name="Martijn J."/>
            <person name="Lind A.E."/>
            <person name="van Eijk R."/>
            <person name="Schleper C."/>
            <person name="Guy L."/>
            <person name="Ettema T.J."/>
        </authorList>
    </citation>
    <scope>NUCLEOTIDE SEQUENCE</scope>
</reference>
<organism evidence="1">
    <name type="scientific">marine sediment metagenome</name>
    <dbReference type="NCBI Taxonomy" id="412755"/>
    <lineage>
        <taxon>unclassified sequences</taxon>
        <taxon>metagenomes</taxon>
        <taxon>ecological metagenomes</taxon>
    </lineage>
</organism>
<dbReference type="EMBL" id="LAZR01030772">
    <property type="protein sequence ID" value="KKL55628.1"/>
    <property type="molecule type" value="Genomic_DNA"/>
</dbReference>
<protein>
    <submittedName>
        <fullName evidence="1">Uncharacterized protein</fullName>
    </submittedName>
</protein>
<sequence>MEQLTPEEILDDYARDLKHINNRHDLYMIARSKAIAQLAKSQDVCPKWVKLIDLREGAIFETQKGTLAVKSEYLYSNKPDSQCQCILIASGEYAHFEHKNDELVREITCQGTGKLTKAQPDREKIAEAIMNGLGKMLGMPSVPKWNSLADYLKEPYRVFADQIIALFPVSSPEITDDDMGIW</sequence>
<evidence type="ECO:0000313" key="1">
    <source>
        <dbReference type="EMBL" id="KKL55628.1"/>
    </source>
</evidence>
<proteinExistence type="predicted"/>
<accession>A0A0F9D1M8</accession>
<dbReference type="AlphaFoldDB" id="A0A0F9D1M8"/>
<gene>
    <name evidence="1" type="ORF">LCGC14_2253500</name>
</gene>
<comment type="caution">
    <text evidence="1">The sequence shown here is derived from an EMBL/GenBank/DDBJ whole genome shotgun (WGS) entry which is preliminary data.</text>
</comment>
<name>A0A0F9D1M8_9ZZZZ</name>